<dbReference type="InterPro" id="IPR003746">
    <property type="entry name" value="DUF167"/>
</dbReference>
<dbReference type="NCBIfam" id="TIGR00251">
    <property type="entry name" value="DUF167 family protein"/>
    <property type="match status" value="1"/>
</dbReference>
<dbReference type="PANTHER" id="PTHR13420">
    <property type="entry name" value="UPF0235 PROTEIN C15ORF40"/>
    <property type="match status" value="1"/>
</dbReference>
<evidence type="ECO:0000256" key="2">
    <source>
        <dbReference type="HAMAP-Rule" id="MF_00634"/>
    </source>
</evidence>
<dbReference type="Gene3D" id="3.30.1200.10">
    <property type="entry name" value="YggU-like"/>
    <property type="match status" value="1"/>
</dbReference>
<dbReference type="HAMAP" id="MF_00634">
    <property type="entry name" value="UPF0235"/>
    <property type="match status" value="1"/>
</dbReference>
<keyword evidence="4" id="KW-1185">Reference proteome</keyword>
<dbReference type="InterPro" id="IPR036591">
    <property type="entry name" value="YggU-like_sf"/>
</dbReference>
<dbReference type="GO" id="GO:0005737">
    <property type="term" value="C:cytoplasm"/>
    <property type="evidence" value="ECO:0007669"/>
    <property type="project" value="TreeGrafter"/>
</dbReference>
<dbReference type="Proteomes" id="UP000282957">
    <property type="component" value="Unassembled WGS sequence"/>
</dbReference>
<sequence>MSPPYAAIPGGARLAVRLTPRAHHDKVEGIAPDAQGRPVLLLKLTAPPVEGAANAALIAYVAKSLGLPKSAVVIAAGDTSRQKSLRIQAPDALERLERWLAVAAEGRA</sequence>
<organism evidence="3 4">
    <name type="scientific">Rhodovarius crocodyli</name>
    <dbReference type="NCBI Taxonomy" id="1979269"/>
    <lineage>
        <taxon>Bacteria</taxon>
        <taxon>Pseudomonadati</taxon>
        <taxon>Pseudomonadota</taxon>
        <taxon>Alphaproteobacteria</taxon>
        <taxon>Acetobacterales</taxon>
        <taxon>Roseomonadaceae</taxon>
        <taxon>Rhodovarius</taxon>
    </lineage>
</organism>
<evidence type="ECO:0000313" key="4">
    <source>
        <dbReference type="Proteomes" id="UP000282957"/>
    </source>
</evidence>
<name>A0A437LZ61_9PROT</name>
<proteinExistence type="inferred from homology"/>
<dbReference type="Pfam" id="PF02594">
    <property type="entry name" value="DUF167"/>
    <property type="match status" value="1"/>
</dbReference>
<dbReference type="AlphaFoldDB" id="A0A437LZ61"/>
<evidence type="ECO:0000256" key="1">
    <source>
        <dbReference type="ARBA" id="ARBA00010364"/>
    </source>
</evidence>
<comment type="similarity">
    <text evidence="1 2">Belongs to the UPF0235 family.</text>
</comment>
<gene>
    <name evidence="3" type="ORF">EOD42_23145</name>
</gene>
<dbReference type="OrthoDB" id="9801972at2"/>
<dbReference type="PANTHER" id="PTHR13420:SF7">
    <property type="entry name" value="UPF0235 PROTEIN C15ORF40"/>
    <property type="match status" value="1"/>
</dbReference>
<evidence type="ECO:0000313" key="3">
    <source>
        <dbReference type="EMBL" id="RVT90700.1"/>
    </source>
</evidence>
<dbReference type="EMBL" id="SACL01000012">
    <property type="protein sequence ID" value="RVT90700.1"/>
    <property type="molecule type" value="Genomic_DNA"/>
</dbReference>
<dbReference type="RefSeq" id="WP_127789967.1">
    <property type="nucleotide sequence ID" value="NZ_SACL01000012.1"/>
</dbReference>
<comment type="caution">
    <text evidence="3">The sequence shown here is derived from an EMBL/GenBank/DDBJ whole genome shotgun (WGS) entry which is preliminary data.</text>
</comment>
<accession>A0A437LZ61</accession>
<reference evidence="3 4" key="1">
    <citation type="submission" date="2019-01" db="EMBL/GenBank/DDBJ databases">
        <authorList>
            <person name="Chen W.-M."/>
        </authorList>
    </citation>
    <scope>NUCLEOTIDE SEQUENCE [LARGE SCALE GENOMIC DNA]</scope>
    <source>
        <strain evidence="3 4">CCP-6</strain>
    </source>
</reference>
<dbReference type="SMART" id="SM01152">
    <property type="entry name" value="DUF167"/>
    <property type="match status" value="1"/>
</dbReference>
<dbReference type="SUPFAM" id="SSF69786">
    <property type="entry name" value="YggU-like"/>
    <property type="match status" value="1"/>
</dbReference>
<protein>
    <recommendedName>
        <fullName evidence="2">UPF0235 protein EOD42_23145</fullName>
    </recommendedName>
</protein>